<keyword evidence="7" id="KW-1185">Reference proteome</keyword>
<evidence type="ECO:0000313" key="6">
    <source>
        <dbReference type="EMBL" id="MFD0883906.1"/>
    </source>
</evidence>
<evidence type="ECO:0000256" key="1">
    <source>
        <dbReference type="ARBA" id="ARBA00023015"/>
    </source>
</evidence>
<evidence type="ECO:0000256" key="4">
    <source>
        <dbReference type="PROSITE-ProRule" id="PRU00335"/>
    </source>
</evidence>
<keyword evidence="3" id="KW-0804">Transcription</keyword>
<feature type="DNA-binding region" description="H-T-H motif" evidence="4">
    <location>
        <begin position="44"/>
        <end position="63"/>
    </location>
</feature>
<dbReference type="InterPro" id="IPR004111">
    <property type="entry name" value="Repressor_TetR_C"/>
</dbReference>
<dbReference type="Pfam" id="PF02909">
    <property type="entry name" value="TetR_C_1"/>
    <property type="match status" value="1"/>
</dbReference>
<reference evidence="7" key="1">
    <citation type="journal article" date="2019" name="Int. J. Syst. Evol. Microbiol.">
        <title>The Global Catalogue of Microorganisms (GCM) 10K type strain sequencing project: providing services to taxonomists for standard genome sequencing and annotation.</title>
        <authorList>
            <consortium name="The Broad Institute Genomics Platform"/>
            <consortium name="The Broad Institute Genome Sequencing Center for Infectious Disease"/>
            <person name="Wu L."/>
            <person name="Ma J."/>
        </authorList>
    </citation>
    <scope>NUCLEOTIDE SEQUENCE [LARGE SCALE GENOMIC DNA]</scope>
    <source>
        <strain evidence="7">CCUG 62974</strain>
    </source>
</reference>
<protein>
    <submittedName>
        <fullName evidence="6">TetR/AcrR family transcriptional regulator C-terminal domain-containing protein</fullName>
    </submittedName>
</protein>
<name>A0ABW3DKN2_9ACTN</name>
<dbReference type="InterPro" id="IPR050109">
    <property type="entry name" value="HTH-type_TetR-like_transc_reg"/>
</dbReference>
<proteinExistence type="predicted"/>
<evidence type="ECO:0000256" key="3">
    <source>
        <dbReference type="ARBA" id="ARBA00023163"/>
    </source>
</evidence>
<dbReference type="PROSITE" id="PS50977">
    <property type="entry name" value="HTH_TETR_2"/>
    <property type="match status" value="1"/>
</dbReference>
<dbReference type="Proteomes" id="UP001597024">
    <property type="component" value="Unassembled WGS sequence"/>
</dbReference>
<organism evidence="6 7">
    <name type="scientific">Streptosporangium algeriense</name>
    <dbReference type="NCBI Taxonomy" id="1682748"/>
    <lineage>
        <taxon>Bacteria</taxon>
        <taxon>Bacillati</taxon>
        <taxon>Actinomycetota</taxon>
        <taxon>Actinomycetes</taxon>
        <taxon>Streptosporangiales</taxon>
        <taxon>Streptosporangiaceae</taxon>
        <taxon>Streptosporangium</taxon>
    </lineage>
</organism>
<dbReference type="SUPFAM" id="SSF48498">
    <property type="entry name" value="Tetracyclin repressor-like, C-terminal domain"/>
    <property type="match status" value="1"/>
</dbReference>
<comment type="caution">
    <text evidence="6">The sequence shown here is derived from an EMBL/GenBank/DDBJ whole genome shotgun (WGS) entry which is preliminary data.</text>
</comment>
<feature type="domain" description="HTH tetR-type" evidence="5">
    <location>
        <begin position="21"/>
        <end position="81"/>
    </location>
</feature>
<sequence length="240" mass="26596">MGSEQAQGPVWARETAGRRPKLTREAIVKAAIEVADAEGIEAVSIRRIAAELGARAMSLYTHIERKEDLFDLMADEINAEILVEGELPADWREAISAVVRRTRETIRRHPWLVDLVASRPQVGPNGLRHGEQSLAALSGLPIPPEQKWRIIAAVDDYALGFVIRETLRGEGRSGYTWTPKEREALMRPYLRELLDSSEFPNLAPLLGEIASGPADPSAADEDFERGLRWMLDGITGELAL</sequence>
<dbReference type="PANTHER" id="PTHR30055:SF151">
    <property type="entry name" value="TRANSCRIPTIONAL REGULATORY PROTEIN"/>
    <property type="match status" value="1"/>
</dbReference>
<dbReference type="Gene3D" id="1.10.357.10">
    <property type="entry name" value="Tetracycline Repressor, domain 2"/>
    <property type="match status" value="1"/>
</dbReference>
<dbReference type="Gene3D" id="1.10.10.60">
    <property type="entry name" value="Homeodomain-like"/>
    <property type="match status" value="1"/>
</dbReference>
<keyword evidence="1" id="KW-0805">Transcription regulation</keyword>
<evidence type="ECO:0000259" key="5">
    <source>
        <dbReference type="PROSITE" id="PS50977"/>
    </source>
</evidence>
<dbReference type="Pfam" id="PF00440">
    <property type="entry name" value="TetR_N"/>
    <property type="match status" value="1"/>
</dbReference>
<dbReference type="InterPro" id="IPR001647">
    <property type="entry name" value="HTH_TetR"/>
</dbReference>
<dbReference type="InterPro" id="IPR036271">
    <property type="entry name" value="Tet_transcr_reg_TetR-rel_C_sf"/>
</dbReference>
<dbReference type="InterPro" id="IPR009057">
    <property type="entry name" value="Homeodomain-like_sf"/>
</dbReference>
<evidence type="ECO:0000313" key="7">
    <source>
        <dbReference type="Proteomes" id="UP001597024"/>
    </source>
</evidence>
<evidence type="ECO:0000256" key="2">
    <source>
        <dbReference type="ARBA" id="ARBA00023125"/>
    </source>
</evidence>
<dbReference type="SUPFAM" id="SSF46689">
    <property type="entry name" value="Homeodomain-like"/>
    <property type="match status" value="1"/>
</dbReference>
<gene>
    <name evidence="6" type="ORF">ACFQ08_04960</name>
</gene>
<keyword evidence="2 4" id="KW-0238">DNA-binding</keyword>
<dbReference type="EMBL" id="JBHTHX010000089">
    <property type="protein sequence ID" value="MFD0883906.1"/>
    <property type="molecule type" value="Genomic_DNA"/>
</dbReference>
<dbReference type="PANTHER" id="PTHR30055">
    <property type="entry name" value="HTH-TYPE TRANSCRIPTIONAL REGULATOR RUTR"/>
    <property type="match status" value="1"/>
</dbReference>
<accession>A0ABW3DKN2</accession>